<name>A0AA44ULZ8_PSEA5</name>
<evidence type="ECO:0000256" key="2">
    <source>
        <dbReference type="SAM" id="Phobius"/>
    </source>
</evidence>
<dbReference type="Proteomes" id="UP000232453">
    <property type="component" value="Unassembled WGS sequence"/>
</dbReference>
<dbReference type="EMBL" id="PHUJ01000003">
    <property type="protein sequence ID" value="PKB29555.1"/>
    <property type="molecule type" value="Genomic_DNA"/>
</dbReference>
<dbReference type="AlphaFoldDB" id="A0AA44ULZ8"/>
<keyword evidence="2" id="KW-0812">Transmembrane</keyword>
<keyword evidence="2" id="KW-0472">Membrane</keyword>
<proteinExistence type="predicted"/>
<evidence type="ECO:0000256" key="1">
    <source>
        <dbReference type="SAM" id="MobiDB-lite"/>
    </source>
</evidence>
<keyword evidence="2" id="KW-1133">Transmembrane helix</keyword>
<comment type="caution">
    <text evidence="3">The sequence shown here is derived from an EMBL/GenBank/DDBJ whole genome shotgun (WGS) entry which is preliminary data.</text>
</comment>
<feature type="transmembrane region" description="Helical" evidence="2">
    <location>
        <begin position="149"/>
        <end position="173"/>
    </location>
</feature>
<organism evidence="3 4">
    <name type="scientific">Pseudonocardia alni</name>
    <name type="common">Amycolata alni</name>
    <dbReference type="NCBI Taxonomy" id="33907"/>
    <lineage>
        <taxon>Bacteria</taxon>
        <taxon>Bacillati</taxon>
        <taxon>Actinomycetota</taxon>
        <taxon>Actinomycetes</taxon>
        <taxon>Pseudonocardiales</taxon>
        <taxon>Pseudonocardiaceae</taxon>
        <taxon>Pseudonocardia</taxon>
    </lineage>
</organism>
<sequence length="306" mass="30959">MHCVGRPHAGEGDVMDGTSYRPRHALRETPPTIAVPAQRGAPRDEAVTRPDVDGHRAAAPPQDVPAHRIAVPQPRPAPRTTAPQHGTAPWWAVVPAPRDGAHPAPPAPAPERPWFTPAPVVVEPAAGPGADGRLPGFPTTLLPRRRRPLAVGAGLAAGIAGMLVVFAVVVGAAGAAGRGIDDAATATAAVGDWRAAGGQVHVTAITEALRDIARAGSDGGTVALAEACRDLRDEVASAQAYPAIPDAVAQVYWRDGLAAGADAARHCIAGASLGDPGLLGDAAQELNGMSTQLGAVADRLTLLSGG</sequence>
<reference evidence="3 4" key="1">
    <citation type="submission" date="2017-11" db="EMBL/GenBank/DDBJ databases">
        <title>Sequencing the genomes of 1000 actinobacteria strains.</title>
        <authorList>
            <person name="Klenk H.-P."/>
        </authorList>
    </citation>
    <scope>NUCLEOTIDE SEQUENCE [LARGE SCALE GENOMIC DNA]</scope>
    <source>
        <strain evidence="3 4">DSM 44104</strain>
    </source>
</reference>
<evidence type="ECO:0000313" key="3">
    <source>
        <dbReference type="EMBL" id="PKB29555.1"/>
    </source>
</evidence>
<gene>
    <name evidence="3" type="ORF">ATL51_1187</name>
</gene>
<evidence type="ECO:0000313" key="4">
    <source>
        <dbReference type="Proteomes" id="UP000232453"/>
    </source>
</evidence>
<feature type="region of interest" description="Disordered" evidence="1">
    <location>
        <begin position="1"/>
        <end position="85"/>
    </location>
</feature>
<protein>
    <submittedName>
        <fullName evidence="3">Uncharacterized protein</fullName>
    </submittedName>
</protein>
<feature type="compositionally biased region" description="Basic and acidic residues" evidence="1">
    <location>
        <begin position="41"/>
        <end position="56"/>
    </location>
</feature>
<accession>A0AA44ULZ8</accession>